<dbReference type="eggNOG" id="COG3475">
    <property type="taxonomic scope" value="Bacteria"/>
</dbReference>
<dbReference type="Proteomes" id="UP000001497">
    <property type="component" value="Chromosome"/>
</dbReference>
<evidence type="ECO:0000313" key="4">
    <source>
        <dbReference type="Proteomes" id="UP000000517"/>
    </source>
</evidence>
<evidence type="ECO:0000313" key="5">
    <source>
        <dbReference type="Proteomes" id="UP000001497"/>
    </source>
</evidence>
<dbReference type="Pfam" id="PF04991">
    <property type="entry name" value="LicD"/>
    <property type="match status" value="1"/>
</dbReference>
<dbReference type="STRING" id="59374.FSU_1433"/>
<dbReference type="KEGG" id="fsc:FSU_1433"/>
<dbReference type="RefSeq" id="WP_014545725.1">
    <property type="nucleotide sequence ID" value="NC_013410.1"/>
</dbReference>
<reference evidence="2 5" key="1">
    <citation type="submission" date="2009-10" db="EMBL/GenBank/DDBJ databases">
        <title>Complete sequence of Fibrobacter succinogenes subsp. succinogenes S85.</title>
        <authorList>
            <consortium name="US DOE Joint Genome Institute"/>
            <person name="Lucas S."/>
            <person name="Copeland A."/>
            <person name="Lapidus A."/>
            <person name="Glavina del Rio T."/>
            <person name="Tice H."/>
            <person name="Bruce D."/>
            <person name="Goodwin L."/>
            <person name="Pitluck S."/>
            <person name="Chertkov O."/>
            <person name="Detter J.C."/>
            <person name="Han C."/>
            <person name="Tapia R."/>
            <person name="Larimer F."/>
            <person name="Land M."/>
            <person name="Hauser L."/>
            <person name="Kyrpides N."/>
            <person name="Mikhailova N."/>
            <person name="Weimer P.J."/>
            <person name="Stevenson D.M."/>
            <person name="Boyum J."/>
            <person name="Brumm P.I."/>
            <person name="Mead D."/>
        </authorList>
    </citation>
    <scope>NUCLEOTIDE SEQUENCE [LARGE SCALE GENOMIC DNA]</scope>
    <source>
        <strain evidence="5">ATCC 19169 / S85</strain>
        <strain evidence="2">S85</strain>
    </source>
</reference>
<dbReference type="KEGG" id="fsu:Fisuc_0987"/>
<organism evidence="3 4">
    <name type="scientific">Fibrobacter succinogenes (strain ATCC 19169 / S85)</name>
    <dbReference type="NCBI Taxonomy" id="59374"/>
    <lineage>
        <taxon>Bacteria</taxon>
        <taxon>Pseudomonadati</taxon>
        <taxon>Fibrobacterota</taxon>
        <taxon>Fibrobacteria</taxon>
        <taxon>Fibrobacterales</taxon>
        <taxon>Fibrobacteraceae</taxon>
        <taxon>Fibrobacter</taxon>
    </lineage>
</organism>
<dbReference type="HOGENOM" id="CLU_075543_0_0_0"/>
<dbReference type="EMBL" id="CP002158">
    <property type="protein sequence ID" value="ADL26656.1"/>
    <property type="molecule type" value="Genomic_DNA"/>
</dbReference>
<keyword evidence="5" id="KW-1185">Reference proteome</keyword>
<proteinExistence type="predicted"/>
<dbReference type="PANTHER" id="PTHR43404:SF2">
    <property type="entry name" value="LIPOPOLYSACCHARIDE CHOLINEPHOSPHOTRANSFERASE LICD"/>
    <property type="match status" value="1"/>
</dbReference>
<dbReference type="PATRIC" id="fig|59374.8.peg.1383"/>
<feature type="domain" description="LicD/FKTN/FKRP nucleotidyltransferase" evidence="1">
    <location>
        <begin position="39"/>
        <end position="250"/>
    </location>
</feature>
<dbReference type="GO" id="GO:0009100">
    <property type="term" value="P:glycoprotein metabolic process"/>
    <property type="evidence" value="ECO:0007669"/>
    <property type="project" value="UniProtKB-ARBA"/>
</dbReference>
<evidence type="ECO:0000259" key="1">
    <source>
        <dbReference type="Pfam" id="PF04991"/>
    </source>
</evidence>
<gene>
    <name evidence="2" type="ordered locus">Fisuc_0987</name>
    <name evidence="3" type="ordered locus">FSU_1433</name>
</gene>
<accession>C9RPC8</accession>
<evidence type="ECO:0000313" key="2">
    <source>
        <dbReference type="EMBL" id="ACX74592.1"/>
    </source>
</evidence>
<reference evidence="4" key="2">
    <citation type="submission" date="2010-08" db="EMBL/GenBank/DDBJ databases">
        <title>Complete sequence of Fibrobacter succinogenes subsp. succinogenes S85.</title>
        <authorList>
            <person name="Durkin A.S."/>
            <person name="Nelson K.E."/>
            <person name="Morrison M."/>
            <person name="Forsberg C.W."/>
            <person name="Wilson D.B."/>
            <person name="Russell J.B."/>
            <person name="Cann I.K.O."/>
            <person name="Mackie R.I."/>
            <person name="White B.A."/>
        </authorList>
    </citation>
    <scope>NUCLEOTIDE SEQUENCE [LARGE SCALE GENOMIC DNA]</scope>
    <source>
        <strain evidence="4">ATCC 19169 / S85</strain>
    </source>
</reference>
<evidence type="ECO:0000313" key="3">
    <source>
        <dbReference type="EMBL" id="ADL26656.1"/>
    </source>
</evidence>
<dbReference type="Proteomes" id="UP000000517">
    <property type="component" value="Chromosome"/>
</dbReference>
<sequence>MIDRDLQAKFRKRFNPDGSILRRAQLRMLEMLKFIDGICLENEIDYWLDCGTLLGAARHGGFIPWDDDVDICMTRESYLKFKKIMLTQNPSKEFVLQCDETDSGFYSTWDVLRDLKSEYLQDSPLHKMRKYRGVQVDIFYQDDQVSDFFCKKMMFCYEKAVQRVILSSSIIAKILRPLLPLNYVVIKKIIPPLLRFIYHKRNDYYRLPYGAPWDEKRYKKYIFPIGRIEFEGSMFCAPCNVDAYLTDLYGDWNKVPEDDKIQTHNVVVRFFDDD</sequence>
<name>C9RPC8_FIBSS</name>
<dbReference type="InterPro" id="IPR052942">
    <property type="entry name" value="LPS_cholinephosphotransferase"/>
</dbReference>
<dbReference type="InterPro" id="IPR007074">
    <property type="entry name" value="LicD/FKTN/FKRP_NTP_transf"/>
</dbReference>
<dbReference type="PANTHER" id="PTHR43404">
    <property type="entry name" value="LIPOPOLYSACCHARIDE CHOLINEPHOSPHOTRANSFERASE LICD"/>
    <property type="match status" value="1"/>
</dbReference>
<dbReference type="EMBL" id="CP001792">
    <property type="protein sequence ID" value="ACX74592.1"/>
    <property type="molecule type" value="Genomic_DNA"/>
</dbReference>
<dbReference type="AlphaFoldDB" id="C9RPC8"/>
<reference evidence="3" key="3">
    <citation type="submission" date="2010-08" db="EMBL/GenBank/DDBJ databases">
        <authorList>
            <person name="Durkin A.S."/>
            <person name="Nelson K.E."/>
            <person name="Morrison M."/>
            <person name="Forsberg C.W."/>
            <person name="Wilson D.B."/>
            <person name="Russell J.B."/>
            <person name="Cann I.K.O."/>
            <person name="Mackie R.I."/>
            <person name="White B.A."/>
        </authorList>
    </citation>
    <scope>NUCLEOTIDE SEQUENCE</scope>
    <source>
        <strain evidence="3">S85</strain>
    </source>
</reference>
<protein>
    <submittedName>
        <fullName evidence="2">LicD family protein</fullName>
    </submittedName>
    <submittedName>
        <fullName evidence="3">Putative licD protein</fullName>
    </submittedName>
</protein>
<dbReference type="OrthoDB" id="9786100at2"/>